<gene>
    <name evidence="4" type="ORF">FM21_34435</name>
</gene>
<dbReference type="RefSeq" id="WP_043385774.1">
    <property type="nucleotide sequence ID" value="NZ_KN039950.1"/>
</dbReference>
<dbReference type="GO" id="GO:0005829">
    <property type="term" value="C:cytosol"/>
    <property type="evidence" value="ECO:0007669"/>
    <property type="project" value="TreeGrafter"/>
</dbReference>
<dbReference type="InterPro" id="IPR011032">
    <property type="entry name" value="GroES-like_sf"/>
</dbReference>
<keyword evidence="5" id="KW-1185">Reference proteome</keyword>
<evidence type="ECO:0000256" key="2">
    <source>
        <dbReference type="ARBA" id="ARBA00023002"/>
    </source>
</evidence>
<dbReference type="GO" id="GO:0035925">
    <property type="term" value="F:mRNA 3'-UTR AU-rich region binding"/>
    <property type="evidence" value="ECO:0007669"/>
    <property type="project" value="TreeGrafter"/>
</dbReference>
<dbReference type="PANTHER" id="PTHR48106:SF13">
    <property type="entry name" value="QUINONE OXIDOREDUCTASE-RELATED"/>
    <property type="match status" value="1"/>
</dbReference>
<keyword evidence="1" id="KW-0521">NADP</keyword>
<dbReference type="SUPFAM" id="SSF51735">
    <property type="entry name" value="NAD(P)-binding Rossmann-fold domains"/>
    <property type="match status" value="1"/>
</dbReference>
<dbReference type="Pfam" id="PF08240">
    <property type="entry name" value="ADH_N"/>
    <property type="match status" value="1"/>
</dbReference>
<dbReference type="SMART" id="SM00829">
    <property type="entry name" value="PKS_ER"/>
    <property type="match status" value="1"/>
</dbReference>
<reference evidence="4 5" key="1">
    <citation type="submission" date="2014-05" db="EMBL/GenBank/DDBJ databases">
        <title>Complete genome sequence of the Streptomyces mutabilis TRM45540.</title>
        <authorList>
            <person name="Luo X."/>
            <person name="Zhang L."/>
        </authorList>
    </citation>
    <scope>NUCLEOTIDE SEQUENCE [LARGE SCALE GENOMIC DNA]</scope>
    <source>
        <strain evidence="4 5">TRM45540</strain>
    </source>
</reference>
<dbReference type="InterPro" id="IPR013149">
    <property type="entry name" value="ADH-like_C"/>
</dbReference>
<evidence type="ECO:0000256" key="1">
    <source>
        <dbReference type="ARBA" id="ARBA00022857"/>
    </source>
</evidence>
<organism evidence="4 5">
    <name type="scientific">Streptomyces mutabilis</name>
    <dbReference type="NCBI Taxonomy" id="67332"/>
    <lineage>
        <taxon>Bacteria</taxon>
        <taxon>Bacillati</taxon>
        <taxon>Actinomycetota</taxon>
        <taxon>Actinomycetes</taxon>
        <taxon>Kitasatosporales</taxon>
        <taxon>Streptomycetaceae</taxon>
        <taxon>Streptomyces</taxon>
    </lineage>
</organism>
<dbReference type="InterPro" id="IPR013154">
    <property type="entry name" value="ADH-like_N"/>
</dbReference>
<evidence type="ECO:0000313" key="5">
    <source>
        <dbReference type="Proteomes" id="UP000029095"/>
    </source>
</evidence>
<dbReference type="InterPro" id="IPR020843">
    <property type="entry name" value="ER"/>
</dbReference>
<feature type="domain" description="Enoyl reductase (ER)" evidence="3">
    <location>
        <begin position="10"/>
        <end position="313"/>
    </location>
</feature>
<evidence type="ECO:0000259" key="3">
    <source>
        <dbReference type="SMART" id="SM00829"/>
    </source>
</evidence>
<dbReference type="InterPro" id="IPR036291">
    <property type="entry name" value="NAD(P)-bd_dom_sf"/>
</dbReference>
<keyword evidence="2" id="KW-0560">Oxidoreductase</keyword>
<dbReference type="AlphaFoldDB" id="A0A086MR72"/>
<dbReference type="Proteomes" id="UP000029095">
    <property type="component" value="Unassembled WGS sequence"/>
</dbReference>
<dbReference type="GO" id="GO:0070402">
    <property type="term" value="F:NADPH binding"/>
    <property type="evidence" value="ECO:0007669"/>
    <property type="project" value="TreeGrafter"/>
</dbReference>
<protein>
    <submittedName>
        <fullName evidence="4">Alcohol dehydrogenase</fullName>
    </submittedName>
</protein>
<dbReference type="GO" id="GO:0003960">
    <property type="term" value="F:quinone reductase (NADPH) activity"/>
    <property type="evidence" value="ECO:0007669"/>
    <property type="project" value="TreeGrafter"/>
</dbReference>
<dbReference type="HOGENOM" id="CLU_026673_3_1_11"/>
<dbReference type="Pfam" id="PF00107">
    <property type="entry name" value="ADH_zinc_N"/>
    <property type="match status" value="1"/>
</dbReference>
<name>A0A086MR72_9ACTN</name>
<evidence type="ECO:0000313" key="4">
    <source>
        <dbReference type="EMBL" id="KFG71390.1"/>
    </source>
</evidence>
<dbReference type="Gene3D" id="3.40.50.720">
    <property type="entry name" value="NAD(P)-binding Rossmann-like Domain"/>
    <property type="match status" value="1"/>
</dbReference>
<dbReference type="Gene3D" id="3.90.180.10">
    <property type="entry name" value="Medium-chain alcohol dehydrogenases, catalytic domain"/>
    <property type="match status" value="1"/>
</dbReference>
<dbReference type="EMBL" id="JNFQ01000007">
    <property type="protein sequence ID" value="KFG71390.1"/>
    <property type="molecule type" value="Genomic_DNA"/>
</dbReference>
<comment type="caution">
    <text evidence="4">The sequence shown here is derived from an EMBL/GenBank/DDBJ whole genome shotgun (WGS) entry which is preliminary data.</text>
</comment>
<accession>A0A086MR72</accession>
<dbReference type="STRING" id="1915400.FM21_34435"/>
<dbReference type="PANTHER" id="PTHR48106">
    <property type="entry name" value="QUINONE OXIDOREDUCTASE PIG3-RELATED"/>
    <property type="match status" value="1"/>
</dbReference>
<sequence length="317" mass="33233">MRAITMHEFGGPEVLTVKEVPDPEPRRTEVLLEVTRAGVNYADIHVRSNTYLAPVKLPYIPGNEVVGTTPEGKRVIALTQGGGYAEKVAVRRSLHWEIPDNVSDQEAVPLALQGNTAWHLLFTVGRISEGEKIVIPAAAGGVGSLAVQLAARIGATVIALASTEEKRQLALDLGASAVVDSSSEVDLAERIRDAAGGPVHAALEMVGGSTLHQTVAALAPRGRLAVYGFASGELTNVAVHTLLQNSITMAGFWLPHLYAADRGTLLARSTKGLFAAVSNGSLKVIDGGTYPLADAAKAHRSLTSRSATGKVSLDTSK</sequence>
<proteinExistence type="predicted"/>
<dbReference type="SUPFAM" id="SSF50129">
    <property type="entry name" value="GroES-like"/>
    <property type="match status" value="1"/>
</dbReference>